<evidence type="ECO:0000256" key="5">
    <source>
        <dbReference type="ARBA" id="ARBA00022840"/>
    </source>
</evidence>
<dbReference type="OrthoDB" id="504170at2759"/>
<dbReference type="Gene3D" id="1.10.510.10">
    <property type="entry name" value="Transferase(Phosphotransferase) domain 1"/>
    <property type="match status" value="1"/>
</dbReference>
<evidence type="ECO:0000256" key="7">
    <source>
        <dbReference type="RuleBase" id="RU000304"/>
    </source>
</evidence>
<evidence type="ECO:0000259" key="8">
    <source>
        <dbReference type="PROSITE" id="PS50011"/>
    </source>
</evidence>
<dbReference type="Pfam" id="PF00069">
    <property type="entry name" value="Pkinase"/>
    <property type="match status" value="1"/>
</dbReference>
<dbReference type="SUPFAM" id="SSF56112">
    <property type="entry name" value="Protein kinase-like (PK-like)"/>
    <property type="match status" value="1"/>
</dbReference>
<dbReference type="EMBL" id="DS113224">
    <property type="protein sequence ID" value="EAY17946.1"/>
    <property type="molecule type" value="Genomic_DNA"/>
</dbReference>
<dbReference type="InParanoid" id="A2DNV1"/>
<dbReference type="OMA" id="NILMELC"/>
<evidence type="ECO:0000313" key="10">
    <source>
        <dbReference type="Proteomes" id="UP000001542"/>
    </source>
</evidence>
<feature type="binding site" evidence="6">
    <location>
        <position position="37"/>
    </location>
    <ligand>
        <name>ATP</name>
        <dbReference type="ChEBI" id="CHEBI:30616"/>
    </ligand>
</feature>
<dbReference type="SMR" id="A2DNV1"/>
<evidence type="ECO:0000256" key="2">
    <source>
        <dbReference type="ARBA" id="ARBA00022679"/>
    </source>
</evidence>
<protein>
    <submittedName>
        <fullName evidence="9">CAMK family protein kinase</fullName>
    </submittedName>
</protein>
<dbReference type="RefSeq" id="XP_001578932.1">
    <property type="nucleotide sequence ID" value="XM_001578882.1"/>
</dbReference>
<reference evidence="9" key="1">
    <citation type="submission" date="2006-10" db="EMBL/GenBank/DDBJ databases">
        <authorList>
            <person name="Amadeo P."/>
            <person name="Zhao Q."/>
            <person name="Wortman J."/>
            <person name="Fraser-Liggett C."/>
            <person name="Carlton J."/>
        </authorList>
    </citation>
    <scope>NUCLEOTIDE SEQUENCE</scope>
    <source>
        <strain evidence="9">G3</strain>
    </source>
</reference>
<dbReference type="InterPro" id="IPR000719">
    <property type="entry name" value="Prot_kinase_dom"/>
</dbReference>
<comment type="similarity">
    <text evidence="7">Belongs to the protein kinase superfamily.</text>
</comment>
<reference evidence="9" key="2">
    <citation type="journal article" date="2007" name="Science">
        <title>Draft genome sequence of the sexually transmitted pathogen Trichomonas vaginalis.</title>
        <authorList>
            <person name="Carlton J.M."/>
            <person name="Hirt R.P."/>
            <person name="Silva J.C."/>
            <person name="Delcher A.L."/>
            <person name="Schatz M."/>
            <person name="Zhao Q."/>
            <person name="Wortman J.R."/>
            <person name="Bidwell S.L."/>
            <person name="Alsmark U.C.M."/>
            <person name="Besteiro S."/>
            <person name="Sicheritz-Ponten T."/>
            <person name="Noel C.J."/>
            <person name="Dacks J.B."/>
            <person name="Foster P.G."/>
            <person name="Simillion C."/>
            <person name="Van de Peer Y."/>
            <person name="Miranda-Saavedra D."/>
            <person name="Barton G.J."/>
            <person name="Westrop G.D."/>
            <person name="Mueller S."/>
            <person name="Dessi D."/>
            <person name="Fiori P.L."/>
            <person name="Ren Q."/>
            <person name="Paulsen I."/>
            <person name="Zhang H."/>
            <person name="Bastida-Corcuera F.D."/>
            <person name="Simoes-Barbosa A."/>
            <person name="Brown M.T."/>
            <person name="Hayes R.D."/>
            <person name="Mukherjee M."/>
            <person name="Okumura C.Y."/>
            <person name="Schneider R."/>
            <person name="Smith A.J."/>
            <person name="Vanacova S."/>
            <person name="Villalvazo M."/>
            <person name="Haas B.J."/>
            <person name="Pertea M."/>
            <person name="Feldblyum T.V."/>
            <person name="Utterback T.R."/>
            <person name="Shu C.L."/>
            <person name="Osoegawa K."/>
            <person name="de Jong P.J."/>
            <person name="Hrdy I."/>
            <person name="Horvathova L."/>
            <person name="Zubacova Z."/>
            <person name="Dolezal P."/>
            <person name="Malik S.B."/>
            <person name="Logsdon J.M. Jr."/>
            <person name="Henze K."/>
            <person name="Gupta A."/>
            <person name="Wang C.C."/>
            <person name="Dunne R.L."/>
            <person name="Upcroft J.A."/>
            <person name="Upcroft P."/>
            <person name="White O."/>
            <person name="Salzberg S.L."/>
            <person name="Tang P."/>
            <person name="Chiu C.-H."/>
            <person name="Lee Y.-S."/>
            <person name="Embley T.M."/>
            <person name="Coombs G.H."/>
            <person name="Mottram J.C."/>
            <person name="Tachezy J."/>
            <person name="Fraser-Liggett C.M."/>
            <person name="Johnson P.J."/>
        </authorList>
    </citation>
    <scope>NUCLEOTIDE SEQUENCE [LARGE SCALE GENOMIC DNA]</scope>
    <source>
        <strain evidence="9">G3</strain>
    </source>
</reference>
<dbReference type="PROSITE" id="PS00107">
    <property type="entry name" value="PROTEIN_KINASE_ATP"/>
    <property type="match status" value="1"/>
</dbReference>
<dbReference type="FunFam" id="1.10.510.10:FF:000956">
    <property type="entry name" value="CAMK family protein kinase"/>
    <property type="match status" value="1"/>
</dbReference>
<dbReference type="InterPro" id="IPR008271">
    <property type="entry name" value="Ser/Thr_kinase_AS"/>
</dbReference>
<dbReference type="VEuPathDB" id="TrichDB:TVAG_225720"/>
<evidence type="ECO:0000256" key="3">
    <source>
        <dbReference type="ARBA" id="ARBA00022741"/>
    </source>
</evidence>
<dbReference type="PROSITE" id="PS00108">
    <property type="entry name" value="PROTEIN_KINASE_ST"/>
    <property type="match status" value="1"/>
</dbReference>
<evidence type="ECO:0000313" key="9">
    <source>
        <dbReference type="EMBL" id="EAY17946.1"/>
    </source>
</evidence>
<evidence type="ECO:0000256" key="6">
    <source>
        <dbReference type="PROSITE-ProRule" id="PRU10141"/>
    </source>
</evidence>
<dbReference type="InterPro" id="IPR017441">
    <property type="entry name" value="Protein_kinase_ATP_BS"/>
</dbReference>
<accession>A2DNV1</accession>
<dbReference type="FunFam" id="3.30.200.20:FF:000042">
    <property type="entry name" value="Aurora kinase A"/>
    <property type="match status" value="1"/>
</dbReference>
<keyword evidence="10" id="KW-1185">Reference proteome</keyword>
<dbReference type="VEuPathDB" id="TrichDB:TVAGG3_0289260"/>
<dbReference type="KEGG" id="tva:5463449"/>
<dbReference type="GO" id="GO:0004674">
    <property type="term" value="F:protein serine/threonine kinase activity"/>
    <property type="evidence" value="ECO:0000318"/>
    <property type="project" value="GO_Central"/>
</dbReference>
<feature type="domain" description="Protein kinase" evidence="8">
    <location>
        <begin position="8"/>
        <end position="257"/>
    </location>
</feature>
<dbReference type="InterPro" id="IPR011009">
    <property type="entry name" value="Kinase-like_dom_sf"/>
</dbReference>
<keyword evidence="1 7" id="KW-0723">Serine/threonine-protein kinase</keyword>
<proteinExistence type="inferred from homology"/>
<dbReference type="AlphaFoldDB" id="A2DNV1"/>
<dbReference type="Proteomes" id="UP000001542">
    <property type="component" value="Unassembled WGS sequence"/>
</dbReference>
<organism evidence="9 10">
    <name type="scientific">Trichomonas vaginalis (strain ATCC PRA-98 / G3)</name>
    <dbReference type="NCBI Taxonomy" id="412133"/>
    <lineage>
        <taxon>Eukaryota</taxon>
        <taxon>Metamonada</taxon>
        <taxon>Parabasalia</taxon>
        <taxon>Trichomonadida</taxon>
        <taxon>Trichomonadidae</taxon>
        <taxon>Trichomonas</taxon>
    </lineage>
</organism>
<evidence type="ECO:0000256" key="1">
    <source>
        <dbReference type="ARBA" id="ARBA00022527"/>
    </source>
</evidence>
<dbReference type="STRING" id="5722.A2DNV1"/>
<keyword evidence="3 6" id="KW-0547">Nucleotide-binding</keyword>
<dbReference type="PANTHER" id="PTHR24346:SF82">
    <property type="entry name" value="KP78A-RELATED"/>
    <property type="match status" value="1"/>
</dbReference>
<dbReference type="eggNOG" id="KOG0583">
    <property type="taxonomic scope" value="Eukaryota"/>
</dbReference>
<sequence>MRPQIPGYSIGKSLGRGAFASVWIAVDQKTGHRFACKSIHKDNSMSADYKNIKQEIEALKSLHHPNVISYYGLYESTTSINILMELCEEGTLEDLIVKRHRLQESLAQIIFKQIIVALNFCHEKGFAHRDLKPSNILISDLPSIRLSDFGVSGSISGNGLMSTICGTVYYTAPECASGHYNGQQADMWSCGVVLYVMITGKLPWDSKMQGDLRMKMEKGVDEVPGISDECNQLIKMLLNIDPDQRPTARDVLTGPWLSTSPDKLLSKNYQLQKPKTTSSILRQMVDSGRKGSHEGTRNKAKLSMSFELL</sequence>
<name>A2DNV1_TRIV3</name>
<dbReference type="GO" id="GO:0005524">
    <property type="term" value="F:ATP binding"/>
    <property type="evidence" value="ECO:0007669"/>
    <property type="project" value="UniProtKB-UniRule"/>
</dbReference>
<dbReference type="SMART" id="SM00220">
    <property type="entry name" value="S_TKc"/>
    <property type="match status" value="1"/>
</dbReference>
<evidence type="ECO:0000256" key="4">
    <source>
        <dbReference type="ARBA" id="ARBA00022777"/>
    </source>
</evidence>
<dbReference type="PANTHER" id="PTHR24346">
    <property type="entry name" value="MAP/MICROTUBULE AFFINITY-REGULATING KINASE"/>
    <property type="match status" value="1"/>
</dbReference>
<keyword evidence="2" id="KW-0808">Transferase</keyword>
<keyword evidence="4 9" id="KW-0418">Kinase</keyword>
<keyword evidence="5 6" id="KW-0067">ATP-binding</keyword>
<gene>
    <name evidence="9" type="ORF">TVAG_225720</name>
</gene>
<dbReference type="PROSITE" id="PS50011">
    <property type="entry name" value="PROTEIN_KINASE_DOM"/>
    <property type="match status" value="1"/>
</dbReference>